<feature type="transmembrane region" description="Helical" evidence="1">
    <location>
        <begin position="20"/>
        <end position="43"/>
    </location>
</feature>
<dbReference type="Pfam" id="PF13197">
    <property type="entry name" value="DUF4013"/>
    <property type="match status" value="1"/>
</dbReference>
<keyword evidence="1" id="KW-0812">Transmembrane</keyword>
<accession>A0A4D6HEA7</accession>
<sequence length="225" mass="24775">MIKEALRAPLAGERRWKRLAIGGGWLAVSFGIVPLWVVLGYVVQFAEAVAEDRSDVPPSFEYWGLLMSRGVRAFGISVVYLFVPAAFAIYGAFLYFIAPFNESFTTARAHEPLAIAAVLFAIAFYLLPAALLTYAIDGRTRAGFSPRQLVRFWVSWTYLRSWLLSVSLVVALHLCAIAVALTAIGVLAVPVVIFYSYLVGMYVLTTGTSSLLADIDTRTRPGRRT</sequence>
<gene>
    <name evidence="2" type="ORF">DV733_14180</name>
</gene>
<dbReference type="GeneID" id="39849031"/>
<dbReference type="AlphaFoldDB" id="A0A4D6HEA7"/>
<feature type="transmembrane region" description="Helical" evidence="1">
    <location>
        <begin position="113"/>
        <end position="136"/>
    </location>
</feature>
<dbReference type="STRING" id="1457250.GCA_000755225_01699"/>
<keyword evidence="1" id="KW-0472">Membrane</keyword>
<evidence type="ECO:0000313" key="3">
    <source>
        <dbReference type="Proteomes" id="UP000296706"/>
    </source>
</evidence>
<dbReference type="EMBL" id="CP031310">
    <property type="protein sequence ID" value="QCC52309.1"/>
    <property type="molecule type" value="Genomic_DNA"/>
</dbReference>
<dbReference type="InterPro" id="IPR025098">
    <property type="entry name" value="DUF4013"/>
</dbReference>
<keyword evidence="1" id="KW-1133">Transmembrane helix</keyword>
<dbReference type="OrthoDB" id="107590at2157"/>
<feature type="transmembrane region" description="Helical" evidence="1">
    <location>
        <begin position="157"/>
        <end position="188"/>
    </location>
</feature>
<proteinExistence type="predicted"/>
<organism evidence="2 3">
    <name type="scientific">Halapricum salinum</name>
    <dbReference type="NCBI Taxonomy" id="1457250"/>
    <lineage>
        <taxon>Archaea</taxon>
        <taxon>Methanobacteriati</taxon>
        <taxon>Methanobacteriota</taxon>
        <taxon>Stenosarchaea group</taxon>
        <taxon>Halobacteria</taxon>
        <taxon>Halobacteriales</taxon>
        <taxon>Haloarculaceae</taxon>
        <taxon>Halapricum</taxon>
    </lineage>
</organism>
<dbReference type="Proteomes" id="UP000296706">
    <property type="component" value="Chromosome"/>
</dbReference>
<keyword evidence="3" id="KW-1185">Reference proteome</keyword>
<evidence type="ECO:0000313" key="2">
    <source>
        <dbReference type="EMBL" id="QCC52309.1"/>
    </source>
</evidence>
<dbReference type="KEGG" id="hsn:DV733_14180"/>
<feature type="transmembrane region" description="Helical" evidence="1">
    <location>
        <begin position="73"/>
        <end position="98"/>
    </location>
</feature>
<reference evidence="2 3" key="1">
    <citation type="journal article" date="2019" name="Nat. Commun.">
        <title>A new type of DNA phosphorothioation-based antiviral system in archaea.</title>
        <authorList>
            <person name="Xiong L."/>
            <person name="Liu S."/>
            <person name="Chen S."/>
            <person name="Xiao Y."/>
            <person name="Zhu B."/>
            <person name="Gao Y."/>
            <person name="Zhang Y."/>
            <person name="Chen B."/>
            <person name="Luo J."/>
            <person name="Deng Z."/>
            <person name="Chen X."/>
            <person name="Wang L."/>
            <person name="Chen S."/>
        </authorList>
    </citation>
    <scope>NUCLEOTIDE SEQUENCE [LARGE SCALE GENOMIC DNA]</scope>
    <source>
        <strain evidence="2 3">CBA1105</strain>
    </source>
</reference>
<name>A0A4D6HEA7_9EURY</name>
<feature type="transmembrane region" description="Helical" evidence="1">
    <location>
        <begin position="194"/>
        <end position="215"/>
    </location>
</feature>
<protein>
    <submittedName>
        <fullName evidence="2">DUF4013 domain-containing protein</fullName>
    </submittedName>
</protein>
<evidence type="ECO:0000256" key="1">
    <source>
        <dbReference type="SAM" id="Phobius"/>
    </source>
</evidence>
<dbReference type="RefSeq" id="WP_049992636.1">
    <property type="nucleotide sequence ID" value="NZ_CP031310.1"/>
</dbReference>